<protein>
    <submittedName>
        <fullName evidence="3">Uncharacterized protein</fullName>
    </submittedName>
</protein>
<accession>A0ABX9ZIT3</accession>
<feature type="compositionally biased region" description="Polar residues" evidence="1">
    <location>
        <begin position="241"/>
        <end position="254"/>
    </location>
</feature>
<organism evidence="3 4">
    <name type="scientific">Pandoraea apista</name>
    <dbReference type="NCBI Taxonomy" id="93218"/>
    <lineage>
        <taxon>Bacteria</taxon>
        <taxon>Pseudomonadati</taxon>
        <taxon>Pseudomonadota</taxon>
        <taxon>Betaproteobacteria</taxon>
        <taxon>Burkholderiales</taxon>
        <taxon>Burkholderiaceae</taxon>
        <taxon>Pandoraea</taxon>
    </lineage>
</organism>
<dbReference type="RefSeq" id="WP_107338465.1">
    <property type="nucleotide sequence ID" value="NZ_PYYA01000050.1"/>
</dbReference>
<feature type="compositionally biased region" description="Polar residues" evidence="1">
    <location>
        <begin position="201"/>
        <end position="212"/>
    </location>
</feature>
<evidence type="ECO:0000256" key="1">
    <source>
        <dbReference type="SAM" id="MobiDB-lite"/>
    </source>
</evidence>
<evidence type="ECO:0000256" key="2">
    <source>
        <dbReference type="SAM" id="SignalP"/>
    </source>
</evidence>
<evidence type="ECO:0000313" key="4">
    <source>
        <dbReference type="Proteomes" id="UP000270216"/>
    </source>
</evidence>
<feature type="compositionally biased region" description="Basic and acidic residues" evidence="1">
    <location>
        <begin position="139"/>
        <end position="148"/>
    </location>
</feature>
<feature type="compositionally biased region" description="Basic and acidic residues" evidence="1">
    <location>
        <begin position="270"/>
        <end position="282"/>
    </location>
</feature>
<evidence type="ECO:0000313" key="3">
    <source>
        <dbReference type="EMBL" id="RSK75637.1"/>
    </source>
</evidence>
<feature type="region of interest" description="Disordered" evidence="1">
    <location>
        <begin position="139"/>
        <end position="159"/>
    </location>
</feature>
<sequence>MRNLLVAATVLLCPVISVHAQVGVSIVSPGVSIGIDLPAYPTLIQVPDYPVYYAPQVDSNYFFYDGQYWVYQGDNWYTSGWYNGPWQVVLPAAVPLFILRIPVRYYRRPPRDFRGWATDAPPRWGQHWGPQWETQRRGWDQWNHRDVPRPAPLPTYQQRYSGAHYPHSVAQQDTLRTQNGDDRSRTGQHSGLANTRGERQSGANGHPSMQTDQAPQGRQRAQQPQPQTQPWGTMQAPRSEPAQSSHGQRTQSAPEQRGQGPRDGQQGGADEGRDAGHGESRR</sequence>
<keyword evidence="4" id="KW-1185">Reference proteome</keyword>
<feature type="region of interest" description="Disordered" evidence="1">
    <location>
        <begin position="175"/>
        <end position="282"/>
    </location>
</feature>
<gene>
    <name evidence="3" type="ORF">EJE83_22990</name>
</gene>
<feature type="compositionally biased region" description="Low complexity" evidence="1">
    <location>
        <begin position="213"/>
        <end position="235"/>
    </location>
</feature>
<name>A0ABX9ZIT3_9BURK</name>
<feature type="signal peptide" evidence="2">
    <location>
        <begin position="1"/>
        <end position="20"/>
    </location>
</feature>
<keyword evidence="2" id="KW-0732">Signal</keyword>
<dbReference type="Proteomes" id="UP000270216">
    <property type="component" value="Unassembled WGS sequence"/>
</dbReference>
<reference evidence="3 4" key="1">
    <citation type="submission" date="2018-12" db="EMBL/GenBank/DDBJ databases">
        <title>Whole genome sequence of a Pandoraea apista isolate from a patient with cystic fibrosis.</title>
        <authorList>
            <person name="Kenna D.T."/>
            <person name="Turton J.F."/>
        </authorList>
    </citation>
    <scope>NUCLEOTIDE SEQUENCE [LARGE SCALE GENOMIC DNA]</scope>
    <source>
        <strain evidence="3 4">Pa13324</strain>
    </source>
</reference>
<feature type="chain" id="PRO_5046917555" evidence="2">
    <location>
        <begin position="21"/>
        <end position="282"/>
    </location>
</feature>
<proteinExistence type="predicted"/>
<comment type="caution">
    <text evidence="3">The sequence shown here is derived from an EMBL/GenBank/DDBJ whole genome shotgun (WGS) entry which is preliminary data.</text>
</comment>
<dbReference type="EMBL" id="RWHX01000062">
    <property type="protein sequence ID" value="RSK75637.1"/>
    <property type="molecule type" value="Genomic_DNA"/>
</dbReference>